<feature type="domain" description="TIR" evidence="1">
    <location>
        <begin position="5"/>
        <end position="144"/>
    </location>
</feature>
<dbReference type="AlphaFoldDB" id="A0A846Z3B6"/>
<keyword evidence="3" id="KW-1185">Reference proteome</keyword>
<organism evidence="2 3">
    <name type="scientific">Actinomadura latina</name>
    <dbReference type="NCBI Taxonomy" id="163603"/>
    <lineage>
        <taxon>Bacteria</taxon>
        <taxon>Bacillati</taxon>
        <taxon>Actinomycetota</taxon>
        <taxon>Actinomycetes</taxon>
        <taxon>Streptosporangiales</taxon>
        <taxon>Thermomonosporaceae</taxon>
        <taxon>Actinomadura</taxon>
    </lineage>
</organism>
<dbReference type="SUPFAM" id="SSF48452">
    <property type="entry name" value="TPR-like"/>
    <property type="match status" value="1"/>
</dbReference>
<dbReference type="Proteomes" id="UP000579250">
    <property type="component" value="Unassembled WGS sequence"/>
</dbReference>
<protein>
    <submittedName>
        <fullName evidence="2">TIR domain-containing protein</fullName>
    </submittedName>
</protein>
<dbReference type="Pfam" id="PF13676">
    <property type="entry name" value="TIR_2"/>
    <property type="match status" value="1"/>
</dbReference>
<gene>
    <name evidence="2" type="ORF">HGB48_16180</name>
</gene>
<dbReference type="RefSeq" id="WP_067637327.1">
    <property type="nucleotide sequence ID" value="NZ_JAAXPI010000019.1"/>
</dbReference>
<dbReference type="Gene3D" id="1.25.40.10">
    <property type="entry name" value="Tetratricopeptide repeat domain"/>
    <property type="match status" value="1"/>
</dbReference>
<dbReference type="SUPFAM" id="SSF52200">
    <property type="entry name" value="Toll/Interleukin receptor TIR domain"/>
    <property type="match status" value="1"/>
</dbReference>
<dbReference type="PROSITE" id="PS50104">
    <property type="entry name" value="TIR"/>
    <property type="match status" value="1"/>
</dbReference>
<sequence length="880" mass="94683">MAESGDFDVFMSLGGCDRPAVTRLVRAMRERGLRVFLDTDRIAHFEGVTATIESALNSSKALVAYYSAGYPSRPACQAELTAAFLAGQREGDPGRRIIVVNPEPDTGHIMPVELSDARFAVAPSGTRNTATLADLILDRVRGIDGRIGAVHFADRPRWYPGRVPGASRFVGRYRELWDLHTALFAADLALTQDRTLGPAAVVAGLPGSGRSALVAAYAWQFGAAFRGGVHWISLTGARTAADVRARYADAVRMIAGMLGLPAATASRELLLGMVADRLAEGSAPALWVVDDLPATLPDEEFQDLIIPAGTRVRTVATTDGEAYTGTAGLVRLDTMTRQDGRLLLSGGDVDADTAALDRIGAAAGWHARSLALHAEALRRLGGPGSAAGYAARVETDPPPAARLVAETIDALAPEQREILRLAGECAPAPLPTGVLSAAAGLSDEAVTAALADLGRRLLATRTGPHWQISPLARPAGHDRAMAHAAARAVLDRWDPAVLPHAAELADRTDLGPELLRRLAGHYTDTGDMATAARMLERLLPGDADLTRRAAAAFLLAGDAARARELAQECGADRIRAEALDAAGRLAESDVLWAALPADAARVRALRRRGRLAEAARLAEELLPGATAEEGADEAADEEIQELRLELARIQLAGNAQRRARRTAELVVRHYTRLGRSEHHRLIEARQILCEAKLTPEFSELRPDRAGWEEAEARLRDERDRYVREHGRAHPQALTASVAHAHALVAQGESGRACEELEAVLATVRSRLGARHPVYLRARFLLGQACAQQHEDERAGELFAAVLEGQRAVLGRAHPETLRTQQELAVIRKLQGDSAAAVELFAEVRRLSVHQVGRATDLHWQAFTGAVLSWLPSWMWRLGRS</sequence>
<dbReference type="EMBL" id="JAAXPI010000019">
    <property type="protein sequence ID" value="NKZ05274.1"/>
    <property type="molecule type" value="Genomic_DNA"/>
</dbReference>
<dbReference type="InterPro" id="IPR011990">
    <property type="entry name" value="TPR-like_helical_dom_sf"/>
</dbReference>
<reference evidence="2 3" key="1">
    <citation type="submission" date="2020-04" db="EMBL/GenBank/DDBJ databases">
        <title>MicrobeNet Type strains.</title>
        <authorList>
            <person name="Nicholson A.C."/>
        </authorList>
    </citation>
    <scope>NUCLEOTIDE SEQUENCE [LARGE SCALE GENOMIC DNA]</scope>
    <source>
        <strain evidence="2 3">ATCC BAA-277</strain>
    </source>
</reference>
<dbReference type="SUPFAM" id="SSF52540">
    <property type="entry name" value="P-loop containing nucleoside triphosphate hydrolases"/>
    <property type="match status" value="1"/>
</dbReference>
<evidence type="ECO:0000259" key="1">
    <source>
        <dbReference type="PROSITE" id="PS50104"/>
    </source>
</evidence>
<evidence type="ECO:0000313" key="2">
    <source>
        <dbReference type="EMBL" id="NKZ05274.1"/>
    </source>
</evidence>
<evidence type="ECO:0000313" key="3">
    <source>
        <dbReference type="Proteomes" id="UP000579250"/>
    </source>
</evidence>
<name>A0A846Z3B6_9ACTN</name>
<comment type="caution">
    <text evidence="2">The sequence shown here is derived from an EMBL/GenBank/DDBJ whole genome shotgun (WGS) entry which is preliminary data.</text>
</comment>
<dbReference type="InterPro" id="IPR027417">
    <property type="entry name" value="P-loop_NTPase"/>
</dbReference>
<dbReference type="Gene3D" id="3.40.50.300">
    <property type="entry name" value="P-loop containing nucleotide triphosphate hydrolases"/>
    <property type="match status" value="1"/>
</dbReference>
<dbReference type="InterPro" id="IPR000157">
    <property type="entry name" value="TIR_dom"/>
</dbReference>
<dbReference type="InterPro" id="IPR035897">
    <property type="entry name" value="Toll_tir_struct_dom_sf"/>
</dbReference>
<accession>A0A846Z3B6</accession>
<dbReference type="Gene3D" id="3.40.50.10140">
    <property type="entry name" value="Toll/interleukin-1 receptor homology (TIR) domain"/>
    <property type="match status" value="1"/>
</dbReference>
<dbReference type="GO" id="GO:0007165">
    <property type="term" value="P:signal transduction"/>
    <property type="evidence" value="ECO:0007669"/>
    <property type="project" value="InterPro"/>
</dbReference>
<proteinExistence type="predicted"/>